<dbReference type="PANTHER" id="PTHR11552:SF80">
    <property type="entry name" value="GMC OXIDOREDUCTASE"/>
    <property type="match status" value="1"/>
</dbReference>
<dbReference type="PIRSF" id="PIRSF000137">
    <property type="entry name" value="Alcohol_oxidase"/>
    <property type="match status" value="1"/>
</dbReference>
<dbReference type="Pfam" id="PF00732">
    <property type="entry name" value="GMC_oxred_N"/>
    <property type="match status" value="1"/>
</dbReference>
<evidence type="ECO:0000256" key="1">
    <source>
        <dbReference type="ARBA" id="ARBA00010790"/>
    </source>
</evidence>
<dbReference type="AlphaFoldDB" id="A0A9P7Y7Q7"/>
<dbReference type="OrthoDB" id="269227at2759"/>
<feature type="signal peptide" evidence="3">
    <location>
        <begin position="1"/>
        <end position="26"/>
    </location>
</feature>
<comment type="caution">
    <text evidence="5">The sequence shown here is derived from an EMBL/GenBank/DDBJ whole genome shotgun (WGS) entry which is preliminary data.</text>
</comment>
<dbReference type="PANTHER" id="PTHR11552">
    <property type="entry name" value="GLUCOSE-METHANOL-CHOLINE GMC OXIDOREDUCTASE"/>
    <property type="match status" value="1"/>
</dbReference>
<dbReference type="Pfam" id="PF05199">
    <property type="entry name" value="GMC_oxred_C"/>
    <property type="match status" value="1"/>
</dbReference>
<dbReference type="Gene3D" id="3.50.50.60">
    <property type="entry name" value="FAD/NAD(P)-binding domain"/>
    <property type="match status" value="2"/>
</dbReference>
<proteinExistence type="inferred from homology"/>
<keyword evidence="2" id="KW-0274">FAD</keyword>
<organism evidence="5 6">
    <name type="scientific">Amylocarpus encephaloides</name>
    <dbReference type="NCBI Taxonomy" id="45428"/>
    <lineage>
        <taxon>Eukaryota</taxon>
        <taxon>Fungi</taxon>
        <taxon>Dikarya</taxon>
        <taxon>Ascomycota</taxon>
        <taxon>Pezizomycotina</taxon>
        <taxon>Leotiomycetes</taxon>
        <taxon>Helotiales</taxon>
        <taxon>Helotiales incertae sedis</taxon>
        <taxon>Amylocarpus</taxon>
    </lineage>
</organism>
<dbReference type="GO" id="GO:0050660">
    <property type="term" value="F:flavin adenine dinucleotide binding"/>
    <property type="evidence" value="ECO:0007669"/>
    <property type="project" value="InterPro"/>
</dbReference>
<evidence type="ECO:0000256" key="3">
    <source>
        <dbReference type="SAM" id="SignalP"/>
    </source>
</evidence>
<dbReference type="GO" id="GO:0016614">
    <property type="term" value="F:oxidoreductase activity, acting on CH-OH group of donors"/>
    <property type="evidence" value="ECO:0007669"/>
    <property type="project" value="InterPro"/>
</dbReference>
<keyword evidence="2" id="KW-0285">Flavoprotein</keyword>
<dbReference type="Proteomes" id="UP000824998">
    <property type="component" value="Unassembled WGS sequence"/>
</dbReference>
<accession>A0A9P7Y7Q7</accession>
<feature type="domain" description="Glucose-methanol-choline oxidoreductase N-terminal" evidence="4">
    <location>
        <begin position="351"/>
        <end position="365"/>
    </location>
</feature>
<evidence type="ECO:0000313" key="5">
    <source>
        <dbReference type="EMBL" id="KAG9228908.1"/>
    </source>
</evidence>
<dbReference type="EMBL" id="MU251843">
    <property type="protein sequence ID" value="KAG9228908.1"/>
    <property type="molecule type" value="Genomic_DNA"/>
</dbReference>
<protein>
    <submittedName>
        <fullName evidence="5">Choline dehydrogenase</fullName>
    </submittedName>
</protein>
<dbReference type="InterPro" id="IPR000172">
    <property type="entry name" value="GMC_OxRdtase_N"/>
</dbReference>
<dbReference type="SUPFAM" id="SSF51905">
    <property type="entry name" value="FAD/NAD(P)-binding domain"/>
    <property type="match status" value="1"/>
</dbReference>
<dbReference type="InterPro" id="IPR012132">
    <property type="entry name" value="GMC_OxRdtase"/>
</dbReference>
<feature type="binding site" evidence="2">
    <location>
        <begin position="149"/>
        <end position="152"/>
    </location>
    <ligand>
        <name>FAD</name>
        <dbReference type="ChEBI" id="CHEBI:57692"/>
    </ligand>
</feature>
<feature type="chain" id="PRO_5040126668" evidence="3">
    <location>
        <begin position="27"/>
        <end position="624"/>
    </location>
</feature>
<reference evidence="5" key="1">
    <citation type="journal article" date="2021" name="IMA Fungus">
        <title>Genomic characterization of three marine fungi, including Emericellopsis atlantica sp. nov. with signatures of a generalist lifestyle and marine biomass degradation.</title>
        <authorList>
            <person name="Hagestad O.C."/>
            <person name="Hou L."/>
            <person name="Andersen J.H."/>
            <person name="Hansen E.H."/>
            <person name="Altermark B."/>
            <person name="Li C."/>
            <person name="Kuhnert E."/>
            <person name="Cox R.J."/>
            <person name="Crous P.W."/>
            <person name="Spatafora J.W."/>
            <person name="Lail K."/>
            <person name="Amirebrahimi M."/>
            <person name="Lipzen A."/>
            <person name="Pangilinan J."/>
            <person name="Andreopoulos W."/>
            <person name="Hayes R.D."/>
            <person name="Ng V."/>
            <person name="Grigoriev I.V."/>
            <person name="Jackson S.A."/>
            <person name="Sutton T.D.S."/>
            <person name="Dobson A.D.W."/>
            <person name="Rama T."/>
        </authorList>
    </citation>
    <scope>NUCLEOTIDE SEQUENCE</scope>
    <source>
        <strain evidence="5">TRa018bII</strain>
    </source>
</reference>
<dbReference type="Gene3D" id="3.30.560.10">
    <property type="entry name" value="Glucose Oxidase, domain 3"/>
    <property type="match status" value="1"/>
</dbReference>
<keyword evidence="3" id="KW-0732">Signal</keyword>
<evidence type="ECO:0000256" key="2">
    <source>
        <dbReference type="PIRSR" id="PIRSR000137-2"/>
    </source>
</evidence>
<dbReference type="InterPro" id="IPR036188">
    <property type="entry name" value="FAD/NAD-bd_sf"/>
</dbReference>
<dbReference type="SUPFAM" id="SSF54373">
    <property type="entry name" value="FAD-linked reductases, C-terminal domain"/>
    <property type="match status" value="1"/>
</dbReference>
<dbReference type="InterPro" id="IPR007867">
    <property type="entry name" value="GMC_OxRtase_C"/>
</dbReference>
<evidence type="ECO:0000313" key="6">
    <source>
        <dbReference type="Proteomes" id="UP000824998"/>
    </source>
</evidence>
<dbReference type="PROSITE" id="PS00624">
    <property type="entry name" value="GMC_OXRED_2"/>
    <property type="match status" value="1"/>
</dbReference>
<sequence length="624" mass="66965">MYSQLRNLGRLCQTLLLLGLINPILSTPVSNAGSAAAAADEYDYIVVGSGPGGGVTASNLARANYSVLLIEGGDQSTANTGGQYPPQITWDFFVKHYADEEGQKKYSHLTWRTKEGAYWVGRDNPPAGATLLGVYYPRGATVGGSSMINAMVTFLPSDSDWNYIVNVTGDQSWSAANMRSVFTKIEKNNYVPKGTIGHGFDGFFQTSMPTARSVQNPGLAAYNAAAATFNQASASLTTLLNKDPNALSDDRDQAVGIFGLPSHTKSNGQRYSSRDYILDTINSRFPLTLSMNSLATKVLFDTTKCAGTPRATGVEYMVGKSLYKADARYNANNKGTLKRATAKKEVIISGGAFNTPQLLMLSGIGPADQLEQFNIPVLVDSPGVGRNMQDNQEVPTVGQFPQGGYGSGGGCIMRKTPFSPDGERDVFIMQFPGVFRGFWPSNQTNTRLPNDPIGSYGISLVKNHPQNKAGTVKLRSANPQDMPEIVFNHFAEGKETDMGAMKDTVAWARRVYGSINAPVGPVKVLEPPCARPDANGSCGQTDEDWITAQTFGHHPTSTAAIGADDDPMAVLDSRFRVRGVAGLRVVDASVFPRIPGVFPVVSTFMVGQKGSDTLLEDAEKPDVC</sequence>
<comment type="similarity">
    <text evidence="1">Belongs to the GMC oxidoreductase family.</text>
</comment>
<comment type="cofactor">
    <cofactor evidence="2">
        <name>FAD</name>
        <dbReference type="ChEBI" id="CHEBI:57692"/>
    </cofactor>
</comment>
<keyword evidence="6" id="KW-1185">Reference proteome</keyword>
<evidence type="ECO:0000259" key="4">
    <source>
        <dbReference type="PROSITE" id="PS00624"/>
    </source>
</evidence>
<name>A0A9P7Y7Q7_9HELO</name>
<gene>
    <name evidence="5" type="ORF">BJ875DRAFT_388437</name>
</gene>